<dbReference type="AlphaFoldDB" id="A0A2P2GS62"/>
<dbReference type="OrthoDB" id="4271001at2"/>
<reference evidence="1 2" key="1">
    <citation type="submission" date="2015-05" db="EMBL/GenBank/DDBJ databases">
        <title>Draft Genome assembly of Streptomyces showdoensis.</title>
        <authorList>
            <person name="Thapa K.K."/>
            <person name="Metsa-Ketela M."/>
        </authorList>
    </citation>
    <scope>NUCLEOTIDE SEQUENCE [LARGE SCALE GENOMIC DNA]</scope>
    <source>
        <strain evidence="1 2">ATCC 15227</strain>
    </source>
</reference>
<sequence length="127" mass="14051">MTLYTTDDTRSVDLPPALPPLTLHGAVDPTDEPRAVVTLQFAMTRDMLAVCVDLAAGGPDDDHPDTWTVEFTRGAVDCIVATHSVTLLQEYARDFSDLLDDPSIREQIQAEYRAIDRAYPLYAPKES</sequence>
<dbReference type="EMBL" id="LAQS01000009">
    <property type="protein sequence ID" value="KKZ74336.1"/>
    <property type="molecule type" value="Genomic_DNA"/>
</dbReference>
<accession>A0A2P2GS62</accession>
<evidence type="ECO:0000313" key="2">
    <source>
        <dbReference type="Proteomes" id="UP000265325"/>
    </source>
</evidence>
<organism evidence="1 2">
    <name type="scientific">Streptomyces showdoensis</name>
    <dbReference type="NCBI Taxonomy" id="68268"/>
    <lineage>
        <taxon>Bacteria</taxon>
        <taxon>Bacillati</taxon>
        <taxon>Actinomycetota</taxon>
        <taxon>Actinomycetes</taxon>
        <taxon>Kitasatosporales</taxon>
        <taxon>Streptomycetaceae</taxon>
        <taxon>Streptomyces</taxon>
    </lineage>
</organism>
<protein>
    <submittedName>
        <fullName evidence="1">Uncharacterized protein</fullName>
    </submittedName>
</protein>
<name>A0A2P2GS62_STREW</name>
<keyword evidence="2" id="KW-1185">Reference proteome</keyword>
<gene>
    <name evidence="1" type="ORF">VO63_07770</name>
</gene>
<comment type="caution">
    <text evidence="1">The sequence shown here is derived from an EMBL/GenBank/DDBJ whole genome shotgun (WGS) entry which is preliminary data.</text>
</comment>
<dbReference type="Proteomes" id="UP000265325">
    <property type="component" value="Unassembled WGS sequence"/>
</dbReference>
<evidence type="ECO:0000313" key="1">
    <source>
        <dbReference type="EMBL" id="KKZ74336.1"/>
    </source>
</evidence>
<dbReference type="RefSeq" id="WP_046906868.1">
    <property type="nucleotide sequence ID" value="NZ_BAAAXG010000026.1"/>
</dbReference>
<proteinExistence type="predicted"/>